<sequence>MIKVRGWGGTPRTRNPKENSTEGSQDKPLPVSPAPALAKYSPSPHLEVSLTQEELEEVFYKEAEQCAGEQGEHALLTHTEKSAKHPSTTGVQALETAQNHSHTDTKDALQTGWDAQNNTLMAITNATIFNTEKLDIQMEILLSLATTTMAIDNKLGKLNAYIRRAQSHMEADKGKVNQTYQCHCSPMLDKLKELPSVMSTLVTDLKQELLQGNVNQVP</sequence>
<evidence type="ECO:0000313" key="2">
    <source>
        <dbReference type="EMBL" id="KAJ1153709.1"/>
    </source>
</evidence>
<dbReference type="EMBL" id="JANPWB010000009">
    <property type="protein sequence ID" value="KAJ1153709.1"/>
    <property type="molecule type" value="Genomic_DNA"/>
</dbReference>
<gene>
    <name evidence="2" type="ORF">NDU88_006467</name>
</gene>
<evidence type="ECO:0000313" key="3">
    <source>
        <dbReference type="Proteomes" id="UP001066276"/>
    </source>
</evidence>
<accession>A0AAV7RRA6</accession>
<organism evidence="2 3">
    <name type="scientific">Pleurodeles waltl</name>
    <name type="common">Iberian ribbed newt</name>
    <dbReference type="NCBI Taxonomy" id="8319"/>
    <lineage>
        <taxon>Eukaryota</taxon>
        <taxon>Metazoa</taxon>
        <taxon>Chordata</taxon>
        <taxon>Craniata</taxon>
        <taxon>Vertebrata</taxon>
        <taxon>Euteleostomi</taxon>
        <taxon>Amphibia</taxon>
        <taxon>Batrachia</taxon>
        <taxon>Caudata</taxon>
        <taxon>Salamandroidea</taxon>
        <taxon>Salamandridae</taxon>
        <taxon>Pleurodelinae</taxon>
        <taxon>Pleurodeles</taxon>
    </lineage>
</organism>
<evidence type="ECO:0000256" key="1">
    <source>
        <dbReference type="SAM" id="MobiDB-lite"/>
    </source>
</evidence>
<reference evidence="2" key="1">
    <citation type="journal article" date="2022" name="bioRxiv">
        <title>Sequencing and chromosome-scale assembly of the giantPleurodeles waltlgenome.</title>
        <authorList>
            <person name="Brown T."/>
            <person name="Elewa A."/>
            <person name="Iarovenko S."/>
            <person name="Subramanian E."/>
            <person name="Araus A.J."/>
            <person name="Petzold A."/>
            <person name="Susuki M."/>
            <person name="Suzuki K.-i.T."/>
            <person name="Hayashi T."/>
            <person name="Toyoda A."/>
            <person name="Oliveira C."/>
            <person name="Osipova E."/>
            <person name="Leigh N.D."/>
            <person name="Simon A."/>
            <person name="Yun M.H."/>
        </authorList>
    </citation>
    <scope>NUCLEOTIDE SEQUENCE</scope>
    <source>
        <strain evidence="2">20211129_DDA</strain>
        <tissue evidence="2">Liver</tissue>
    </source>
</reference>
<proteinExistence type="predicted"/>
<name>A0AAV7RRA6_PLEWA</name>
<keyword evidence="3" id="KW-1185">Reference proteome</keyword>
<comment type="caution">
    <text evidence="2">The sequence shown here is derived from an EMBL/GenBank/DDBJ whole genome shotgun (WGS) entry which is preliminary data.</text>
</comment>
<feature type="region of interest" description="Disordered" evidence="1">
    <location>
        <begin position="1"/>
        <end position="44"/>
    </location>
</feature>
<dbReference type="AlphaFoldDB" id="A0AAV7RRA6"/>
<dbReference type="Proteomes" id="UP001066276">
    <property type="component" value="Chromosome 5"/>
</dbReference>
<protein>
    <submittedName>
        <fullName evidence="2">Uncharacterized protein</fullName>
    </submittedName>
</protein>